<feature type="compositionally biased region" description="Basic and acidic residues" evidence="1">
    <location>
        <begin position="61"/>
        <end position="92"/>
    </location>
</feature>
<comment type="caution">
    <text evidence="2">The sequence shown here is derived from an EMBL/GenBank/DDBJ whole genome shotgun (WGS) entry which is preliminary data.</text>
</comment>
<evidence type="ECO:0000313" key="3">
    <source>
        <dbReference type="Proteomes" id="UP001519460"/>
    </source>
</evidence>
<evidence type="ECO:0000313" key="2">
    <source>
        <dbReference type="EMBL" id="KAK7477525.1"/>
    </source>
</evidence>
<proteinExistence type="predicted"/>
<gene>
    <name evidence="2" type="ORF">BaRGS_00031210</name>
</gene>
<feature type="region of interest" description="Disordered" evidence="1">
    <location>
        <begin position="61"/>
        <end position="98"/>
    </location>
</feature>
<dbReference type="AlphaFoldDB" id="A0ABD0JS63"/>
<feature type="region of interest" description="Disordered" evidence="1">
    <location>
        <begin position="1"/>
        <end position="43"/>
    </location>
</feature>
<dbReference type="EMBL" id="JACVVK020000347">
    <property type="protein sequence ID" value="KAK7477525.1"/>
    <property type="molecule type" value="Genomic_DNA"/>
</dbReference>
<protein>
    <submittedName>
        <fullName evidence="2">Uncharacterized protein</fullName>
    </submittedName>
</protein>
<dbReference type="Proteomes" id="UP001519460">
    <property type="component" value="Unassembled WGS sequence"/>
</dbReference>
<reference evidence="2 3" key="1">
    <citation type="journal article" date="2023" name="Sci. Data">
        <title>Genome assembly of the Korean intertidal mud-creeper Batillaria attramentaria.</title>
        <authorList>
            <person name="Patra A.K."/>
            <person name="Ho P.T."/>
            <person name="Jun S."/>
            <person name="Lee S.J."/>
            <person name="Kim Y."/>
            <person name="Won Y.J."/>
        </authorList>
    </citation>
    <scope>NUCLEOTIDE SEQUENCE [LARGE SCALE GENOMIC DNA]</scope>
    <source>
        <strain evidence="2">Wonlab-2016</strain>
    </source>
</reference>
<organism evidence="2 3">
    <name type="scientific">Batillaria attramentaria</name>
    <dbReference type="NCBI Taxonomy" id="370345"/>
    <lineage>
        <taxon>Eukaryota</taxon>
        <taxon>Metazoa</taxon>
        <taxon>Spiralia</taxon>
        <taxon>Lophotrochozoa</taxon>
        <taxon>Mollusca</taxon>
        <taxon>Gastropoda</taxon>
        <taxon>Caenogastropoda</taxon>
        <taxon>Sorbeoconcha</taxon>
        <taxon>Cerithioidea</taxon>
        <taxon>Batillariidae</taxon>
        <taxon>Batillaria</taxon>
    </lineage>
</organism>
<name>A0ABD0JS63_9CAEN</name>
<sequence length="98" mass="11529">MATKKGDKEGNEPKEDQGDNQDRKDREDYGDKEGFVGQNSRQSVLSLNRVFTYPLRHEEHHNYLPFEQKREAARSQDKPKTKQKKKMCDKNSCRLSSR</sequence>
<keyword evidence="3" id="KW-1185">Reference proteome</keyword>
<accession>A0ABD0JS63</accession>
<feature type="compositionally biased region" description="Basic and acidic residues" evidence="1">
    <location>
        <begin position="1"/>
        <end position="34"/>
    </location>
</feature>
<evidence type="ECO:0000256" key="1">
    <source>
        <dbReference type="SAM" id="MobiDB-lite"/>
    </source>
</evidence>